<evidence type="ECO:0000259" key="3">
    <source>
        <dbReference type="Pfam" id="PF12508"/>
    </source>
</evidence>
<keyword evidence="2" id="KW-0472">Membrane</keyword>
<dbReference type="EMBL" id="RMBX01000001">
    <property type="protein sequence ID" value="RPD43085.1"/>
    <property type="molecule type" value="Genomic_DNA"/>
</dbReference>
<dbReference type="InterPro" id="IPR022187">
    <property type="entry name" value="Conjug_transposon_TraM"/>
</dbReference>
<dbReference type="InterPro" id="IPR055407">
    <property type="entry name" value="TraM_C"/>
</dbReference>
<dbReference type="OrthoDB" id="1453786at2"/>
<gene>
    <name evidence="4" type="primary">traM</name>
    <name evidence="4" type="ORF">EG028_01980</name>
</gene>
<organism evidence="4 5">
    <name type="scientific">Chitinophaga barathri</name>
    <dbReference type="NCBI Taxonomy" id="1647451"/>
    <lineage>
        <taxon>Bacteria</taxon>
        <taxon>Pseudomonadati</taxon>
        <taxon>Bacteroidota</taxon>
        <taxon>Chitinophagia</taxon>
        <taxon>Chitinophagales</taxon>
        <taxon>Chitinophagaceae</taxon>
        <taxon>Chitinophaga</taxon>
    </lineage>
</organism>
<evidence type="ECO:0000313" key="5">
    <source>
        <dbReference type="Proteomes" id="UP000279089"/>
    </source>
</evidence>
<sequence length="426" mass="45998">MQVTKKNNKKAKIFLPLLFFPFCAIFFSMMGGGKDKEGHAESKPSSLNAVLPSPEVEGNMLDKMSLYKRAEEDSAKAGRENVAGIFDTNSNANGQQPPAGAVDAPFSPALETYPSSRPRRDPDHQVAQLQERLAGIQHLIDQAEMEKTGRKVDLPGSDPVQGNDSQFQGLQQQMSQIQQQAAGGMDAEMQQMKGMMETILDIQHPSRVTDRLKDVSRKQQGRVIPVTITPATAHKDYFGGLAPTADTSGVGVTTRGAFFGSGDGLSADTLTDHTAIAAVVHETQQIVSGAWIKLRLVQPVFVDGRFVPKGVCVWGMCSLSGERLTVQVTGLGISNELMPVRLEVYDYDANPGIRIHGSITREVSKEATDRTIQSVALSSLNPSIEAQAATAGLETAKNLLSRKVKVDPVTVKAGYPVLLRSTQTNQ</sequence>
<keyword evidence="2" id="KW-0812">Transmembrane</keyword>
<reference evidence="5" key="1">
    <citation type="submission" date="2018-11" db="EMBL/GenBank/DDBJ databases">
        <title>Chitinophaga lutea sp.nov., isolate from arsenic contaminated soil.</title>
        <authorList>
            <person name="Zong Y."/>
        </authorList>
    </citation>
    <scope>NUCLEOTIDE SEQUENCE [LARGE SCALE GENOMIC DNA]</scope>
    <source>
        <strain evidence="5">YLT18</strain>
    </source>
</reference>
<feature type="region of interest" description="Disordered" evidence="1">
    <location>
        <begin position="34"/>
        <end position="53"/>
    </location>
</feature>
<feature type="compositionally biased region" description="Polar residues" evidence="1">
    <location>
        <begin position="87"/>
        <end position="96"/>
    </location>
</feature>
<comment type="caution">
    <text evidence="4">The sequence shown here is derived from an EMBL/GenBank/DDBJ whole genome shotgun (WGS) entry which is preliminary data.</text>
</comment>
<dbReference type="Pfam" id="PF12508">
    <property type="entry name" value="Transposon_TraM"/>
    <property type="match status" value="1"/>
</dbReference>
<evidence type="ECO:0000313" key="4">
    <source>
        <dbReference type="EMBL" id="RPD43085.1"/>
    </source>
</evidence>
<protein>
    <submittedName>
        <fullName evidence="4">Conjugative transposon protein TraM</fullName>
    </submittedName>
</protein>
<evidence type="ECO:0000256" key="1">
    <source>
        <dbReference type="SAM" id="MobiDB-lite"/>
    </source>
</evidence>
<name>A0A3N4MI22_9BACT</name>
<keyword evidence="5" id="KW-1185">Reference proteome</keyword>
<dbReference type="Proteomes" id="UP000279089">
    <property type="component" value="Unassembled WGS sequence"/>
</dbReference>
<feature type="region of interest" description="Disordered" evidence="1">
    <location>
        <begin position="147"/>
        <end position="173"/>
    </location>
</feature>
<evidence type="ECO:0000256" key="2">
    <source>
        <dbReference type="SAM" id="Phobius"/>
    </source>
</evidence>
<dbReference type="NCBIfam" id="TIGR03779">
    <property type="entry name" value="Bac_Flav_CT_M"/>
    <property type="match status" value="1"/>
</dbReference>
<feature type="region of interest" description="Disordered" evidence="1">
    <location>
        <begin position="85"/>
        <end position="125"/>
    </location>
</feature>
<proteinExistence type="predicted"/>
<accession>A0A3N4MI22</accession>
<dbReference type="RefSeq" id="WP_120514356.1">
    <property type="nucleotide sequence ID" value="NZ_QXZY01000001.1"/>
</dbReference>
<feature type="domain" description="Conjugative transposon TraM C-terminal" evidence="3">
    <location>
        <begin position="276"/>
        <end position="420"/>
    </location>
</feature>
<keyword evidence="2" id="KW-1133">Transmembrane helix</keyword>
<dbReference type="AlphaFoldDB" id="A0A3N4MI22"/>
<feature type="transmembrane region" description="Helical" evidence="2">
    <location>
        <begin position="12"/>
        <end position="33"/>
    </location>
</feature>